<protein>
    <submittedName>
        <fullName evidence="1">Uncharacterized protein</fullName>
    </submittedName>
</protein>
<keyword evidence="2" id="KW-1185">Reference proteome</keyword>
<evidence type="ECO:0000313" key="1">
    <source>
        <dbReference type="EMBL" id="MBB5171956.1"/>
    </source>
</evidence>
<gene>
    <name evidence="1" type="ORF">HNQ41_000096</name>
</gene>
<proteinExistence type="predicted"/>
<name>A0A840QKE5_9BACI</name>
<organism evidence="1 2">
    <name type="scientific">Texcoconibacillus texcoconensis</name>
    <dbReference type="NCBI Taxonomy" id="1095777"/>
    <lineage>
        <taxon>Bacteria</taxon>
        <taxon>Bacillati</taxon>
        <taxon>Bacillota</taxon>
        <taxon>Bacilli</taxon>
        <taxon>Bacillales</taxon>
        <taxon>Bacillaceae</taxon>
        <taxon>Texcoconibacillus</taxon>
    </lineage>
</organism>
<dbReference type="EMBL" id="JACHHB010000001">
    <property type="protein sequence ID" value="MBB5171956.1"/>
    <property type="molecule type" value="Genomic_DNA"/>
</dbReference>
<dbReference type="AlphaFoldDB" id="A0A840QKE5"/>
<accession>A0A840QKE5</accession>
<reference evidence="1 2" key="1">
    <citation type="submission" date="2020-08" db="EMBL/GenBank/DDBJ databases">
        <title>Genomic Encyclopedia of Type Strains, Phase IV (KMG-IV): sequencing the most valuable type-strain genomes for metagenomic binning, comparative biology and taxonomic classification.</title>
        <authorList>
            <person name="Goeker M."/>
        </authorList>
    </citation>
    <scope>NUCLEOTIDE SEQUENCE [LARGE SCALE GENOMIC DNA]</scope>
    <source>
        <strain evidence="1 2">DSM 24696</strain>
    </source>
</reference>
<sequence length="43" mass="5038">MKQKKNSYESNENVSVTGTFFVCQKINSYSEKREVTNLEIHIL</sequence>
<dbReference type="Proteomes" id="UP000551878">
    <property type="component" value="Unassembled WGS sequence"/>
</dbReference>
<comment type="caution">
    <text evidence="1">The sequence shown here is derived from an EMBL/GenBank/DDBJ whole genome shotgun (WGS) entry which is preliminary data.</text>
</comment>
<evidence type="ECO:0000313" key="2">
    <source>
        <dbReference type="Proteomes" id="UP000551878"/>
    </source>
</evidence>